<dbReference type="AlphaFoldDB" id="A0A1G9XH47"/>
<proteinExistence type="predicted"/>
<reference evidence="2" key="1">
    <citation type="submission" date="2016-10" db="EMBL/GenBank/DDBJ databases">
        <authorList>
            <person name="Varghese N."/>
            <person name="Submissions S."/>
        </authorList>
    </citation>
    <scope>NUCLEOTIDE SEQUENCE [LARGE SCALE GENOMIC DNA]</scope>
    <source>
        <strain evidence="2">AAP</strain>
    </source>
</reference>
<sequence>MEAGSLTFAKMGFEGTIQKSNSRTRLNLEATSLLAICYLREGNLEKARDMIVRAVKNINNIKSPERREQFHRRLIERLEEESILVGLKEESSGKLDLDEVDRQSVQLVMTKSENQIYLEMGRAVPQRSVDLLKDVRSTYTLRLPSPDRKMLPPPITEENKEALGKRASSALKRVAWRAVCSPDSDIYKAWSQGLSVVYDKKYISVAIVAAFNSASITGAMVAASAAALAIKFGAEVFCETFAPSSLMIDRKDKS</sequence>
<evidence type="ECO:0000313" key="1">
    <source>
        <dbReference type="EMBL" id="SDM95623.1"/>
    </source>
</evidence>
<name>A0A1G9XH47_9GAMM</name>
<dbReference type="Proteomes" id="UP000199107">
    <property type="component" value="Unassembled WGS sequence"/>
</dbReference>
<evidence type="ECO:0000313" key="2">
    <source>
        <dbReference type="Proteomes" id="UP000199107"/>
    </source>
</evidence>
<dbReference type="EMBL" id="FNGH01000034">
    <property type="protein sequence ID" value="SDM95623.1"/>
    <property type="molecule type" value="Genomic_DNA"/>
</dbReference>
<organism evidence="1 2">
    <name type="scientific">Franzmannia pantelleriensis</name>
    <dbReference type="NCBI Taxonomy" id="48727"/>
    <lineage>
        <taxon>Bacteria</taxon>
        <taxon>Pseudomonadati</taxon>
        <taxon>Pseudomonadota</taxon>
        <taxon>Gammaproteobacteria</taxon>
        <taxon>Oceanospirillales</taxon>
        <taxon>Halomonadaceae</taxon>
        <taxon>Franzmannia</taxon>
    </lineage>
</organism>
<accession>A0A1G9XH47</accession>
<protein>
    <submittedName>
        <fullName evidence="1">Uncharacterized protein</fullName>
    </submittedName>
</protein>
<keyword evidence="2" id="KW-1185">Reference proteome</keyword>
<dbReference type="RefSeq" id="WP_218124482.1">
    <property type="nucleotide sequence ID" value="NZ_FNGH01000034.1"/>
</dbReference>
<gene>
    <name evidence="1" type="ORF">SAMN05192555_1344</name>
</gene>